<evidence type="ECO:0000313" key="13">
    <source>
        <dbReference type="EMBL" id="KAK2144032.1"/>
    </source>
</evidence>
<keyword evidence="14" id="KW-1185">Reference proteome</keyword>
<evidence type="ECO:0000256" key="2">
    <source>
        <dbReference type="ARBA" id="ARBA00004910"/>
    </source>
</evidence>
<dbReference type="SUPFAM" id="SSF53597">
    <property type="entry name" value="Dihydrofolate reductase-like"/>
    <property type="match status" value="1"/>
</dbReference>
<sequence>MQKEQEYMKRVLFLACKGRGKVAPNPLVGAVIVRDSQIIAEGWHHHYGSTHAEVEALRQAGSKARGADMFVNLEPCSRHWEGKHHPPCTDAIISAGIRRVYIAHMDPHPYVHGSGISTLRTHGISVSLGLLADKAHALNEVYTHYVRHKSVFVHLKYAQSLDAYIATRSGEARWISSRRARKHVHELRATYCGILVGSGTIHMDNPSLTVRHVRGINPQRFVVDSSLRVGDSSTFVRLAEDGKSIVFTAEEREHCDAAMRLRDKGVHVQTLPRDETGYLSLSALLNVLYHKHHIYSLLVEGNSVAVDGVCLTVIEKNDTFFTVEIHKTTGNKSTLGSLQRGQKVNLERAIQAKARFDGHFVQGHVNGVGVVQKYAWHVDDRELEVLLPDDLLQYCVPEGSITINGISLTIAKIKRDSIMLSIIPHTHEQTNLREMEKGRLVNIECDILGRYMNRLLHFSYLAHLNIPNIHENKAIYSSREARYSRATYAVSMLRKGKMIIVVDDETRENEGDFFKPACTVSAQDVNFMLHHGRGLICVALQQEQAEKLHLQPMSSDNTALQRTAFTESIDAAQGTTTGISAQERAFTIQKIADANAQGEDFLRPGHIFPIVADAQGLRKRRGHTEAAVMLSKEAGCVPPAGVICEILKDDGTMARWDDLCEIAERFSMPLVTIGDLMTYIEEKEGCEDTLRQHGVEDILLVSVPGAFEIPLACKELIRNKACDAIIALGVIIRGGTPHFEYLATQSTRSILQISVDHHIPIGYGILTVENLSQALERAGSKQGNKGREAALAAIEMLAISEALKKHTADR</sequence>
<dbReference type="Pfam" id="PF00383">
    <property type="entry name" value="dCMP_cyt_deam_1"/>
    <property type="match status" value="1"/>
</dbReference>
<proteinExistence type="inferred from homology"/>
<dbReference type="Gene3D" id="3.40.140.10">
    <property type="entry name" value="Cytidine Deaminase, domain 2"/>
    <property type="match status" value="1"/>
</dbReference>
<dbReference type="Gene3D" id="3.40.50.960">
    <property type="entry name" value="Lumazine/riboflavin synthase"/>
    <property type="match status" value="1"/>
</dbReference>
<dbReference type="InterPro" id="IPR016193">
    <property type="entry name" value="Cytidine_deaminase-like"/>
</dbReference>
<dbReference type="PROSITE" id="PS51177">
    <property type="entry name" value="LUMAZINE_BIND"/>
    <property type="match status" value="2"/>
</dbReference>
<dbReference type="InterPro" id="IPR002180">
    <property type="entry name" value="LS/RS"/>
</dbReference>
<dbReference type="HAMAP" id="MF_00178">
    <property type="entry name" value="Lumazine_synth"/>
    <property type="match status" value="1"/>
</dbReference>
<dbReference type="GO" id="GO:0008686">
    <property type="term" value="F:3,4-dihydroxy-2-butanone-4-phosphate synthase activity"/>
    <property type="evidence" value="ECO:0007669"/>
    <property type="project" value="InterPro"/>
</dbReference>
<dbReference type="Pfam" id="PF00926">
    <property type="entry name" value="DHBP_synthase"/>
    <property type="match status" value="1"/>
</dbReference>
<dbReference type="GO" id="GO:0008835">
    <property type="term" value="F:diaminohydroxyphosphoribosylaminopyrimidine deaminase activity"/>
    <property type="evidence" value="ECO:0007669"/>
    <property type="project" value="InterPro"/>
</dbReference>
<dbReference type="GO" id="GO:0009231">
    <property type="term" value="P:riboflavin biosynthetic process"/>
    <property type="evidence" value="ECO:0007669"/>
    <property type="project" value="UniProtKB-KW"/>
</dbReference>
<dbReference type="SUPFAM" id="SSF53927">
    <property type="entry name" value="Cytidine deaminase-like"/>
    <property type="match status" value="1"/>
</dbReference>
<evidence type="ECO:0000259" key="12">
    <source>
        <dbReference type="PROSITE" id="PS51747"/>
    </source>
</evidence>
<accession>A0AAD9J0W3</accession>
<dbReference type="SUPFAM" id="SSF55821">
    <property type="entry name" value="YrdC/RibB"/>
    <property type="match status" value="1"/>
</dbReference>
<dbReference type="Gene3D" id="3.40.430.10">
    <property type="entry name" value="Dihydrofolate Reductase, subunit A"/>
    <property type="match status" value="1"/>
</dbReference>
<keyword evidence="8" id="KW-0677">Repeat</keyword>
<keyword evidence="9" id="KW-0511">Multifunctional enzyme</keyword>
<comment type="similarity">
    <text evidence="4">Belongs to the DMRL synthase family.</text>
</comment>
<dbReference type="NCBIfam" id="TIGR00326">
    <property type="entry name" value="eubact_ribD"/>
    <property type="match status" value="1"/>
</dbReference>
<dbReference type="NCBIfam" id="TIGR00506">
    <property type="entry name" value="ribB"/>
    <property type="match status" value="1"/>
</dbReference>
<evidence type="ECO:0000256" key="10">
    <source>
        <dbReference type="ARBA" id="ARBA00048785"/>
    </source>
</evidence>
<dbReference type="PROSITE" id="PS51747">
    <property type="entry name" value="CYT_DCMP_DEAMINASES_2"/>
    <property type="match status" value="1"/>
</dbReference>
<reference evidence="13" key="1">
    <citation type="journal article" date="2023" name="Mol. Biol. Evol.">
        <title>Third-Generation Sequencing Reveals the Adaptive Role of the Epigenome in Three Deep-Sea Polychaetes.</title>
        <authorList>
            <person name="Perez M."/>
            <person name="Aroh O."/>
            <person name="Sun Y."/>
            <person name="Lan Y."/>
            <person name="Juniper S.K."/>
            <person name="Young C.R."/>
            <person name="Angers B."/>
            <person name="Qian P.Y."/>
        </authorList>
    </citation>
    <scope>NUCLEOTIDE SEQUENCE</scope>
    <source>
        <strain evidence="13">P08H-3</strain>
    </source>
</reference>
<dbReference type="InterPro" id="IPR017938">
    <property type="entry name" value="Riboflavin_synthase-like_b-brl"/>
</dbReference>
<dbReference type="InterPro" id="IPR036467">
    <property type="entry name" value="LS/RS_sf"/>
</dbReference>
<evidence type="ECO:0000313" key="14">
    <source>
        <dbReference type="Proteomes" id="UP001208570"/>
    </source>
</evidence>
<dbReference type="InterPro" id="IPR017945">
    <property type="entry name" value="DHBP_synth_RibB-like_a/b_dom"/>
</dbReference>
<dbReference type="Pfam" id="PF00677">
    <property type="entry name" value="Lum_binding"/>
    <property type="match status" value="1"/>
</dbReference>
<keyword evidence="5" id="KW-0686">Riboflavin biosynthesis</keyword>
<evidence type="ECO:0000256" key="6">
    <source>
        <dbReference type="ARBA" id="ARBA00022679"/>
    </source>
</evidence>
<dbReference type="SUPFAM" id="SSF63380">
    <property type="entry name" value="Riboflavin synthase domain-like"/>
    <property type="match status" value="2"/>
</dbReference>
<dbReference type="InterPro" id="IPR001783">
    <property type="entry name" value="Lumazine-bd"/>
</dbReference>
<feature type="domain" description="Lumazine-binding" evidence="11">
    <location>
        <begin position="360"/>
        <end position="456"/>
    </location>
</feature>
<dbReference type="GO" id="GO:0009349">
    <property type="term" value="C:riboflavin synthase complex"/>
    <property type="evidence" value="ECO:0007669"/>
    <property type="project" value="InterPro"/>
</dbReference>
<evidence type="ECO:0000256" key="5">
    <source>
        <dbReference type="ARBA" id="ARBA00022619"/>
    </source>
</evidence>
<feature type="domain" description="Lumazine-binding" evidence="11">
    <location>
        <begin position="256"/>
        <end position="359"/>
    </location>
</feature>
<evidence type="ECO:0000259" key="11">
    <source>
        <dbReference type="PROSITE" id="PS51177"/>
    </source>
</evidence>
<protein>
    <recommendedName>
        <fullName evidence="15">Diaminohydroxyphosphoribosylaminopyrimidine deaminase</fullName>
    </recommendedName>
</protein>
<dbReference type="PANTHER" id="PTHR21327:SF18">
    <property type="entry name" value="3,4-DIHYDROXY-2-BUTANONE 4-PHOSPHATE SYNTHASE"/>
    <property type="match status" value="1"/>
</dbReference>
<dbReference type="Pfam" id="PF01872">
    <property type="entry name" value="RibD_C"/>
    <property type="match status" value="1"/>
</dbReference>
<dbReference type="NCBIfam" id="NF006767">
    <property type="entry name" value="PRK09289.1"/>
    <property type="match status" value="1"/>
</dbReference>
<dbReference type="Gene3D" id="2.40.30.20">
    <property type="match status" value="1"/>
</dbReference>
<dbReference type="AlphaFoldDB" id="A0AAD9J0W3"/>
<dbReference type="CDD" id="cd00402">
    <property type="entry name" value="Riboflavin_synthase_like"/>
    <property type="match status" value="1"/>
</dbReference>
<evidence type="ECO:0008006" key="15">
    <source>
        <dbReference type="Google" id="ProtNLM"/>
    </source>
</evidence>
<dbReference type="Gene3D" id="3.90.870.10">
    <property type="entry name" value="DHBP synthase"/>
    <property type="match status" value="1"/>
</dbReference>
<comment type="catalytic activity">
    <reaction evidence="10">
        <text>(2S)-2-hydroxy-3-oxobutyl phosphate + 5-amino-6-(D-ribitylamino)uracil = 6,7-dimethyl-8-(1-D-ribityl)lumazine + phosphate + 2 H2O + H(+)</text>
        <dbReference type="Rhea" id="RHEA:26152"/>
        <dbReference type="ChEBI" id="CHEBI:15377"/>
        <dbReference type="ChEBI" id="CHEBI:15378"/>
        <dbReference type="ChEBI" id="CHEBI:15934"/>
        <dbReference type="ChEBI" id="CHEBI:43474"/>
        <dbReference type="ChEBI" id="CHEBI:58201"/>
        <dbReference type="ChEBI" id="CHEBI:58830"/>
        <dbReference type="EC" id="2.5.1.78"/>
    </reaction>
</comment>
<dbReference type="GO" id="GO:0046872">
    <property type="term" value="F:metal ion binding"/>
    <property type="evidence" value="ECO:0007669"/>
    <property type="project" value="UniProtKB-KW"/>
</dbReference>
<comment type="pathway">
    <text evidence="1">Cofactor biosynthesis; riboflavin biosynthesis; 2-hydroxy-3-oxobutyl phosphate from D-ribulose 5-phosphate: step 1/1.</text>
</comment>
<evidence type="ECO:0000256" key="8">
    <source>
        <dbReference type="ARBA" id="ARBA00022737"/>
    </source>
</evidence>
<gene>
    <name evidence="13" type="ORF">LSH36_793g01273</name>
</gene>
<dbReference type="Proteomes" id="UP001208570">
    <property type="component" value="Unassembled WGS sequence"/>
</dbReference>
<organism evidence="13 14">
    <name type="scientific">Paralvinella palmiformis</name>
    <dbReference type="NCBI Taxonomy" id="53620"/>
    <lineage>
        <taxon>Eukaryota</taxon>
        <taxon>Metazoa</taxon>
        <taxon>Spiralia</taxon>
        <taxon>Lophotrochozoa</taxon>
        <taxon>Annelida</taxon>
        <taxon>Polychaeta</taxon>
        <taxon>Sedentaria</taxon>
        <taxon>Canalipalpata</taxon>
        <taxon>Terebellida</taxon>
        <taxon>Terebelliformia</taxon>
        <taxon>Alvinellidae</taxon>
        <taxon>Paralvinella</taxon>
    </lineage>
</organism>
<evidence type="ECO:0000256" key="7">
    <source>
        <dbReference type="ARBA" id="ARBA00022723"/>
    </source>
</evidence>
<dbReference type="InterPro" id="IPR004794">
    <property type="entry name" value="Eubact_RibD"/>
</dbReference>
<dbReference type="InterPro" id="IPR034964">
    <property type="entry name" value="LS"/>
</dbReference>
<name>A0AAD9J0W3_9ANNE</name>
<evidence type="ECO:0000256" key="4">
    <source>
        <dbReference type="ARBA" id="ARBA00007424"/>
    </source>
</evidence>
<dbReference type="InterPro" id="IPR000422">
    <property type="entry name" value="DHBP_synthase_RibB"/>
</dbReference>
<dbReference type="CDD" id="cd09209">
    <property type="entry name" value="Lumazine_synthase-I"/>
    <property type="match status" value="1"/>
</dbReference>
<keyword evidence="6" id="KW-0808">Transferase</keyword>
<evidence type="ECO:0000256" key="1">
    <source>
        <dbReference type="ARBA" id="ARBA00004904"/>
    </source>
</evidence>
<dbReference type="InterPro" id="IPR026017">
    <property type="entry name" value="Lumazine-bd_dom"/>
</dbReference>
<dbReference type="GO" id="GO:0008703">
    <property type="term" value="F:5-amino-6-(5-phosphoribosylamino)uracil reductase activity"/>
    <property type="evidence" value="ECO:0007669"/>
    <property type="project" value="InterPro"/>
</dbReference>
<dbReference type="InterPro" id="IPR023366">
    <property type="entry name" value="ATP_synth_asu-like_sf"/>
</dbReference>
<dbReference type="Pfam" id="PF00885">
    <property type="entry name" value="DMRL_synthase"/>
    <property type="match status" value="1"/>
</dbReference>
<comment type="pathway">
    <text evidence="3">Cofactor biosynthesis; riboflavin biosynthesis; riboflavin from 2-hydroxy-3-oxobutyl phosphate and 5-amino-6-(D-ribitylamino)uracil: step 1/2.</text>
</comment>
<dbReference type="NCBIfam" id="TIGR00187">
    <property type="entry name" value="ribE"/>
    <property type="match status" value="1"/>
</dbReference>
<dbReference type="InterPro" id="IPR024072">
    <property type="entry name" value="DHFR-like_dom_sf"/>
</dbReference>
<dbReference type="NCBIfam" id="TIGR00114">
    <property type="entry name" value="lumazine-synth"/>
    <property type="match status" value="1"/>
</dbReference>
<dbReference type="InterPro" id="IPR002734">
    <property type="entry name" value="RibDG_C"/>
</dbReference>
<dbReference type="GO" id="GO:0000906">
    <property type="term" value="F:6,7-dimethyl-8-ribityllumazine synthase activity"/>
    <property type="evidence" value="ECO:0007669"/>
    <property type="project" value="UniProtKB-EC"/>
</dbReference>
<comment type="pathway">
    <text evidence="2">Cofactor biosynthesis; riboflavin biosynthesis; 5-amino-6-(D-ribitylamino)uracil from GTP: step 3/4.</text>
</comment>
<dbReference type="SUPFAM" id="SSF52121">
    <property type="entry name" value="Lumazine synthase"/>
    <property type="match status" value="1"/>
</dbReference>
<dbReference type="CDD" id="cd01284">
    <property type="entry name" value="Riboflavin_deaminase-reductase"/>
    <property type="match status" value="1"/>
</dbReference>
<dbReference type="EMBL" id="JAODUP010000793">
    <property type="protein sequence ID" value="KAK2144032.1"/>
    <property type="molecule type" value="Genomic_DNA"/>
</dbReference>
<evidence type="ECO:0000256" key="9">
    <source>
        <dbReference type="ARBA" id="ARBA00023268"/>
    </source>
</evidence>
<dbReference type="PANTHER" id="PTHR21327">
    <property type="entry name" value="GTP CYCLOHYDROLASE II-RELATED"/>
    <property type="match status" value="1"/>
</dbReference>
<dbReference type="GO" id="GO:0005829">
    <property type="term" value="C:cytosol"/>
    <property type="evidence" value="ECO:0007669"/>
    <property type="project" value="TreeGrafter"/>
</dbReference>
<evidence type="ECO:0000256" key="3">
    <source>
        <dbReference type="ARBA" id="ARBA00004917"/>
    </source>
</evidence>
<keyword evidence="7" id="KW-0479">Metal-binding</keyword>
<dbReference type="InterPro" id="IPR002125">
    <property type="entry name" value="CMP_dCMP_dom"/>
</dbReference>
<comment type="caution">
    <text evidence="13">The sequence shown here is derived from an EMBL/GenBank/DDBJ whole genome shotgun (WGS) entry which is preliminary data.</text>
</comment>
<feature type="domain" description="CMP/dCMP-type deaminase" evidence="12">
    <location>
        <begin position="2"/>
        <end position="127"/>
    </location>
</feature>